<dbReference type="EMBL" id="BONH01000057">
    <property type="protein sequence ID" value="GIG02685.1"/>
    <property type="molecule type" value="Genomic_DNA"/>
</dbReference>
<dbReference type="AlphaFoldDB" id="A0A8J3KWW7"/>
<evidence type="ECO:0000313" key="2">
    <source>
        <dbReference type="EMBL" id="GIG02685.1"/>
    </source>
</evidence>
<sequence length="110" mass="11438">MAKPSSPSDHGATRELPVKAMPQSPFAWSPDGRQVVALPDQHKAEGVQLVDTITGEAKPFPYLAVWATADALLAEFDEGVLTLRPDGTVVADASLVDPLSGPIVLGPPAA</sequence>
<evidence type="ECO:0008006" key="4">
    <source>
        <dbReference type="Google" id="ProtNLM"/>
    </source>
</evidence>
<dbReference type="RefSeq" id="WP_120322174.1">
    <property type="nucleotide sequence ID" value="NZ_BONH01000057.1"/>
</dbReference>
<name>A0A8J3KWW7_9ACTN</name>
<comment type="caution">
    <text evidence="2">The sequence shown here is derived from an EMBL/GenBank/DDBJ whole genome shotgun (WGS) entry which is preliminary data.</text>
</comment>
<reference evidence="2 3" key="1">
    <citation type="submission" date="2021-01" db="EMBL/GenBank/DDBJ databases">
        <title>Whole genome shotgun sequence of Catellatospora citrea NBRC 14495.</title>
        <authorList>
            <person name="Komaki H."/>
            <person name="Tamura T."/>
        </authorList>
    </citation>
    <scope>NUCLEOTIDE SEQUENCE [LARGE SCALE GENOMIC DNA]</scope>
    <source>
        <strain evidence="2 3">NBRC 14495</strain>
    </source>
</reference>
<keyword evidence="3" id="KW-1185">Reference proteome</keyword>
<proteinExistence type="predicted"/>
<dbReference type="Proteomes" id="UP000659904">
    <property type="component" value="Unassembled WGS sequence"/>
</dbReference>
<accession>A0A8J3KWW7</accession>
<evidence type="ECO:0000313" key="3">
    <source>
        <dbReference type="Proteomes" id="UP000659904"/>
    </source>
</evidence>
<feature type="region of interest" description="Disordered" evidence="1">
    <location>
        <begin position="1"/>
        <end position="25"/>
    </location>
</feature>
<evidence type="ECO:0000256" key="1">
    <source>
        <dbReference type="SAM" id="MobiDB-lite"/>
    </source>
</evidence>
<gene>
    <name evidence="2" type="ORF">Cci01nite_77780</name>
</gene>
<protein>
    <recommendedName>
        <fullName evidence="4">WD40 repeat protein</fullName>
    </recommendedName>
</protein>
<organism evidence="2 3">
    <name type="scientific">Catellatospora citrea</name>
    <dbReference type="NCBI Taxonomy" id="53366"/>
    <lineage>
        <taxon>Bacteria</taxon>
        <taxon>Bacillati</taxon>
        <taxon>Actinomycetota</taxon>
        <taxon>Actinomycetes</taxon>
        <taxon>Micromonosporales</taxon>
        <taxon>Micromonosporaceae</taxon>
        <taxon>Catellatospora</taxon>
    </lineage>
</organism>